<keyword evidence="4" id="KW-1185">Reference proteome</keyword>
<dbReference type="EMBL" id="ML212567">
    <property type="protein sequence ID" value="TFK78394.1"/>
    <property type="molecule type" value="Genomic_DNA"/>
</dbReference>
<proteinExistence type="predicted"/>
<dbReference type="Pfam" id="PF20151">
    <property type="entry name" value="DUF6533"/>
    <property type="match status" value="1"/>
</dbReference>
<feature type="transmembrane region" description="Helical" evidence="1">
    <location>
        <begin position="106"/>
        <end position="126"/>
    </location>
</feature>
<sequence>ALTLYEIFLTFDREVRLVWQREFNGATLLFLLNRYVSLLRLSVIIFVVLLFSDQVRAIEPCGYPTLNLFFALRVYALTRHCIFPALVVFALLSADSSDDLLEHVNALVAVMTRTCVLLGDVLVLFITWHSTYRMWRDGRTARFRASLSTLLLRDG</sequence>
<accession>A0A5C3NMF3</accession>
<keyword evidence="1" id="KW-1133">Transmembrane helix</keyword>
<keyword evidence="1" id="KW-0472">Membrane</keyword>
<evidence type="ECO:0000313" key="4">
    <source>
        <dbReference type="Proteomes" id="UP000308197"/>
    </source>
</evidence>
<dbReference type="InParanoid" id="A0A5C3NMF3"/>
<evidence type="ECO:0000256" key="1">
    <source>
        <dbReference type="SAM" id="Phobius"/>
    </source>
</evidence>
<dbReference type="InterPro" id="IPR045340">
    <property type="entry name" value="DUF6533"/>
</dbReference>
<feature type="non-terminal residue" evidence="3">
    <location>
        <position position="155"/>
    </location>
</feature>
<feature type="non-terminal residue" evidence="3">
    <location>
        <position position="1"/>
    </location>
</feature>
<gene>
    <name evidence="3" type="ORF">K466DRAFT_452776</name>
</gene>
<protein>
    <recommendedName>
        <fullName evidence="2">DUF6533 domain-containing protein</fullName>
    </recommendedName>
</protein>
<feature type="domain" description="DUF6533" evidence="2">
    <location>
        <begin position="1"/>
        <end position="39"/>
    </location>
</feature>
<organism evidence="3 4">
    <name type="scientific">Polyporus arcularius HHB13444</name>
    <dbReference type="NCBI Taxonomy" id="1314778"/>
    <lineage>
        <taxon>Eukaryota</taxon>
        <taxon>Fungi</taxon>
        <taxon>Dikarya</taxon>
        <taxon>Basidiomycota</taxon>
        <taxon>Agaricomycotina</taxon>
        <taxon>Agaricomycetes</taxon>
        <taxon>Polyporales</taxon>
        <taxon>Polyporaceae</taxon>
        <taxon>Polyporus</taxon>
    </lineage>
</organism>
<name>A0A5C3NMF3_9APHY</name>
<dbReference type="Proteomes" id="UP000308197">
    <property type="component" value="Unassembled WGS sequence"/>
</dbReference>
<feature type="transmembrane region" description="Helical" evidence="1">
    <location>
        <begin position="32"/>
        <end position="51"/>
    </location>
</feature>
<evidence type="ECO:0000259" key="2">
    <source>
        <dbReference type="Pfam" id="PF20151"/>
    </source>
</evidence>
<keyword evidence="1" id="KW-0812">Transmembrane</keyword>
<feature type="transmembrane region" description="Helical" evidence="1">
    <location>
        <begin position="72"/>
        <end position="94"/>
    </location>
</feature>
<reference evidence="3 4" key="1">
    <citation type="journal article" date="2019" name="Nat. Ecol. Evol.">
        <title>Megaphylogeny resolves global patterns of mushroom evolution.</title>
        <authorList>
            <person name="Varga T."/>
            <person name="Krizsan K."/>
            <person name="Foldi C."/>
            <person name="Dima B."/>
            <person name="Sanchez-Garcia M."/>
            <person name="Sanchez-Ramirez S."/>
            <person name="Szollosi G.J."/>
            <person name="Szarkandi J.G."/>
            <person name="Papp V."/>
            <person name="Albert L."/>
            <person name="Andreopoulos W."/>
            <person name="Angelini C."/>
            <person name="Antonin V."/>
            <person name="Barry K.W."/>
            <person name="Bougher N.L."/>
            <person name="Buchanan P."/>
            <person name="Buyck B."/>
            <person name="Bense V."/>
            <person name="Catcheside P."/>
            <person name="Chovatia M."/>
            <person name="Cooper J."/>
            <person name="Damon W."/>
            <person name="Desjardin D."/>
            <person name="Finy P."/>
            <person name="Geml J."/>
            <person name="Haridas S."/>
            <person name="Hughes K."/>
            <person name="Justo A."/>
            <person name="Karasinski D."/>
            <person name="Kautmanova I."/>
            <person name="Kiss B."/>
            <person name="Kocsube S."/>
            <person name="Kotiranta H."/>
            <person name="LaButti K.M."/>
            <person name="Lechner B.E."/>
            <person name="Liimatainen K."/>
            <person name="Lipzen A."/>
            <person name="Lukacs Z."/>
            <person name="Mihaltcheva S."/>
            <person name="Morgado L.N."/>
            <person name="Niskanen T."/>
            <person name="Noordeloos M.E."/>
            <person name="Ohm R.A."/>
            <person name="Ortiz-Santana B."/>
            <person name="Ovrebo C."/>
            <person name="Racz N."/>
            <person name="Riley R."/>
            <person name="Savchenko A."/>
            <person name="Shiryaev A."/>
            <person name="Soop K."/>
            <person name="Spirin V."/>
            <person name="Szebenyi C."/>
            <person name="Tomsovsky M."/>
            <person name="Tulloss R.E."/>
            <person name="Uehling J."/>
            <person name="Grigoriev I.V."/>
            <person name="Vagvolgyi C."/>
            <person name="Papp T."/>
            <person name="Martin F.M."/>
            <person name="Miettinen O."/>
            <person name="Hibbett D.S."/>
            <person name="Nagy L.G."/>
        </authorList>
    </citation>
    <scope>NUCLEOTIDE SEQUENCE [LARGE SCALE GENOMIC DNA]</scope>
    <source>
        <strain evidence="3 4">HHB13444</strain>
    </source>
</reference>
<dbReference type="AlphaFoldDB" id="A0A5C3NMF3"/>
<evidence type="ECO:0000313" key="3">
    <source>
        <dbReference type="EMBL" id="TFK78394.1"/>
    </source>
</evidence>